<feature type="domain" description="Metallo-beta-lactamase" evidence="1">
    <location>
        <begin position="11"/>
        <end position="208"/>
    </location>
</feature>
<keyword evidence="2" id="KW-0378">Hydrolase</keyword>
<dbReference type="Pfam" id="PF00753">
    <property type="entry name" value="Lactamase_B"/>
    <property type="match status" value="1"/>
</dbReference>
<sequence length="231" mass="24687">MQLITPIRLSLSNAFLVRGERPVLVDAGSPGEERKIARAVAAAGVELSDIALILLTHAHRDHAGSAKAVRELTGAPIALHPAEDRMLERGHMGKLTPVRPRHALWEPFLNRPFPGCRPDIALHDGQQLNEWGLDATVVETPGHSSGSVSVVLPFDDALAGDLLIGGFLGGLVEPNRPRVPYFAEDLPQLYESVAKLCGRAAGRWYLGHGGPIDSSQIAPRIRVPQVAASGA</sequence>
<dbReference type="PANTHER" id="PTHR42951">
    <property type="entry name" value="METALLO-BETA-LACTAMASE DOMAIN-CONTAINING"/>
    <property type="match status" value="1"/>
</dbReference>
<dbReference type="SUPFAM" id="SSF56281">
    <property type="entry name" value="Metallo-hydrolase/oxidoreductase"/>
    <property type="match status" value="1"/>
</dbReference>
<dbReference type="Proteomes" id="UP000316714">
    <property type="component" value="Unassembled WGS sequence"/>
</dbReference>
<protein>
    <submittedName>
        <fullName evidence="2">Putative metallo-hydrolase YflN</fullName>
        <ecNumber evidence="2">3.-.-.-</ecNumber>
    </submittedName>
</protein>
<dbReference type="EC" id="3.-.-.-" evidence="2"/>
<evidence type="ECO:0000313" key="3">
    <source>
        <dbReference type="Proteomes" id="UP000316714"/>
    </source>
</evidence>
<accession>A0A5C5V749</accession>
<reference evidence="2 3" key="1">
    <citation type="submission" date="2019-02" db="EMBL/GenBank/DDBJ databases">
        <title>Deep-cultivation of Planctomycetes and their phenomic and genomic characterization uncovers novel biology.</title>
        <authorList>
            <person name="Wiegand S."/>
            <person name="Jogler M."/>
            <person name="Boedeker C."/>
            <person name="Pinto D."/>
            <person name="Vollmers J."/>
            <person name="Rivas-Marin E."/>
            <person name="Kohn T."/>
            <person name="Peeters S.H."/>
            <person name="Heuer A."/>
            <person name="Rast P."/>
            <person name="Oberbeckmann S."/>
            <person name="Bunk B."/>
            <person name="Jeske O."/>
            <person name="Meyerdierks A."/>
            <person name="Storesund J.E."/>
            <person name="Kallscheuer N."/>
            <person name="Luecker S."/>
            <person name="Lage O.M."/>
            <person name="Pohl T."/>
            <person name="Merkel B.J."/>
            <person name="Hornburger P."/>
            <person name="Mueller R.-W."/>
            <person name="Bruemmer F."/>
            <person name="Labrenz M."/>
            <person name="Spormann A.M."/>
            <person name="Op Den Camp H."/>
            <person name="Overmann J."/>
            <person name="Amann R."/>
            <person name="Jetten M.S.M."/>
            <person name="Mascher T."/>
            <person name="Medema M.H."/>
            <person name="Devos D.P."/>
            <person name="Kaster A.-K."/>
            <person name="Ovreas L."/>
            <person name="Rohde M."/>
            <person name="Galperin M.Y."/>
            <person name="Jogler C."/>
        </authorList>
    </citation>
    <scope>NUCLEOTIDE SEQUENCE [LARGE SCALE GENOMIC DNA]</scope>
    <source>
        <strain evidence="2 3">KOR34</strain>
    </source>
</reference>
<name>A0A5C5V749_9BACT</name>
<dbReference type="PANTHER" id="PTHR42951:SF17">
    <property type="entry name" value="METALLO-BETA-LACTAMASE DOMAIN-CONTAINING PROTEIN"/>
    <property type="match status" value="1"/>
</dbReference>
<dbReference type="InterPro" id="IPR050855">
    <property type="entry name" value="NDM-1-like"/>
</dbReference>
<dbReference type="GO" id="GO:0016787">
    <property type="term" value="F:hydrolase activity"/>
    <property type="evidence" value="ECO:0007669"/>
    <property type="project" value="UniProtKB-KW"/>
</dbReference>
<comment type="caution">
    <text evidence="2">The sequence shown here is derived from an EMBL/GenBank/DDBJ whole genome shotgun (WGS) entry which is preliminary data.</text>
</comment>
<dbReference type="CDD" id="cd07721">
    <property type="entry name" value="yflN-like_MBL-fold"/>
    <property type="match status" value="1"/>
</dbReference>
<gene>
    <name evidence="2" type="primary">yflN</name>
    <name evidence="2" type="ORF">KOR34_33840</name>
</gene>
<dbReference type="RefSeq" id="WP_146566276.1">
    <property type="nucleotide sequence ID" value="NZ_SIHJ01000002.1"/>
</dbReference>
<evidence type="ECO:0000259" key="1">
    <source>
        <dbReference type="SMART" id="SM00849"/>
    </source>
</evidence>
<dbReference type="InterPro" id="IPR001279">
    <property type="entry name" value="Metallo-B-lactamas"/>
</dbReference>
<dbReference type="EMBL" id="SIHJ01000002">
    <property type="protein sequence ID" value="TWT33552.1"/>
    <property type="molecule type" value="Genomic_DNA"/>
</dbReference>
<keyword evidence="3" id="KW-1185">Reference proteome</keyword>
<proteinExistence type="predicted"/>
<dbReference type="InterPro" id="IPR036866">
    <property type="entry name" value="RibonucZ/Hydroxyglut_hydro"/>
</dbReference>
<dbReference type="Gene3D" id="3.60.15.10">
    <property type="entry name" value="Ribonuclease Z/Hydroxyacylglutathione hydrolase-like"/>
    <property type="match status" value="1"/>
</dbReference>
<dbReference type="AlphaFoldDB" id="A0A5C5V749"/>
<evidence type="ECO:0000313" key="2">
    <source>
        <dbReference type="EMBL" id="TWT33552.1"/>
    </source>
</evidence>
<dbReference type="SMART" id="SM00849">
    <property type="entry name" value="Lactamase_B"/>
    <property type="match status" value="1"/>
</dbReference>
<dbReference type="OrthoDB" id="9802248at2"/>
<organism evidence="2 3">
    <name type="scientific">Posidoniimonas corsicana</name>
    <dbReference type="NCBI Taxonomy" id="1938618"/>
    <lineage>
        <taxon>Bacteria</taxon>
        <taxon>Pseudomonadati</taxon>
        <taxon>Planctomycetota</taxon>
        <taxon>Planctomycetia</taxon>
        <taxon>Pirellulales</taxon>
        <taxon>Lacipirellulaceae</taxon>
        <taxon>Posidoniimonas</taxon>
    </lineage>
</organism>